<protein>
    <submittedName>
        <fullName evidence="2">Uncharacterized protein</fullName>
    </submittedName>
</protein>
<dbReference type="RefSeq" id="XP_040773303.1">
    <property type="nucleotide sequence ID" value="XM_040917645.1"/>
</dbReference>
<evidence type="ECO:0000313" key="2">
    <source>
        <dbReference type="EMBL" id="KAF3762324.1"/>
    </source>
</evidence>
<sequence>DVDPMDFDLINCETRRPKVRLRRYDAKSRILFITIPSRLHEAMHSHIYQKISFQIFGRGLEDRWSTMAATTCYTKPNSGAGDGSGEGDSSGGPSPERDGPNAWPTLVIEAGYSESQQYLRQDMRWWLAASDHDVKIVLLIKWDRRRSEISIERWEEDIPVQRPGATNTRSTGILALVLRQIITITKNPTVPPTFSIVSSALVLPFRLLFLRNPGPGESDFVLSVQELEGYARAVWRSMG</sequence>
<dbReference type="Proteomes" id="UP000803844">
    <property type="component" value="Unassembled WGS sequence"/>
</dbReference>
<dbReference type="GeneID" id="63834774"/>
<proteinExistence type="predicted"/>
<feature type="non-terminal residue" evidence="2">
    <location>
        <position position="1"/>
    </location>
</feature>
<feature type="region of interest" description="Disordered" evidence="1">
    <location>
        <begin position="75"/>
        <end position="103"/>
    </location>
</feature>
<accession>A0A9P4XW06</accession>
<keyword evidence="3" id="KW-1185">Reference proteome</keyword>
<organism evidence="2 3">
    <name type="scientific">Cryphonectria parasitica (strain ATCC 38755 / EP155)</name>
    <dbReference type="NCBI Taxonomy" id="660469"/>
    <lineage>
        <taxon>Eukaryota</taxon>
        <taxon>Fungi</taxon>
        <taxon>Dikarya</taxon>
        <taxon>Ascomycota</taxon>
        <taxon>Pezizomycotina</taxon>
        <taxon>Sordariomycetes</taxon>
        <taxon>Sordariomycetidae</taxon>
        <taxon>Diaporthales</taxon>
        <taxon>Cryphonectriaceae</taxon>
        <taxon>Cryphonectria-Endothia species complex</taxon>
        <taxon>Cryphonectria</taxon>
    </lineage>
</organism>
<feature type="compositionally biased region" description="Gly residues" evidence="1">
    <location>
        <begin position="80"/>
        <end position="90"/>
    </location>
</feature>
<dbReference type="EMBL" id="MU032350">
    <property type="protein sequence ID" value="KAF3762324.1"/>
    <property type="molecule type" value="Genomic_DNA"/>
</dbReference>
<dbReference type="OrthoDB" id="76567at2759"/>
<evidence type="ECO:0000256" key="1">
    <source>
        <dbReference type="SAM" id="MobiDB-lite"/>
    </source>
</evidence>
<name>A0A9P4XW06_CRYP1</name>
<dbReference type="AlphaFoldDB" id="A0A9P4XW06"/>
<reference evidence="2" key="1">
    <citation type="journal article" date="2020" name="Phytopathology">
        <title>Genome sequence of the chestnut blight fungus Cryphonectria parasitica EP155: A fundamental resource for an archetypical invasive plant pathogen.</title>
        <authorList>
            <person name="Crouch J.A."/>
            <person name="Dawe A."/>
            <person name="Aerts A."/>
            <person name="Barry K."/>
            <person name="Churchill A.C.L."/>
            <person name="Grimwood J."/>
            <person name="Hillman B."/>
            <person name="Milgroom M.G."/>
            <person name="Pangilinan J."/>
            <person name="Smith M."/>
            <person name="Salamov A."/>
            <person name="Schmutz J."/>
            <person name="Yadav J."/>
            <person name="Grigoriev I.V."/>
            <person name="Nuss D."/>
        </authorList>
    </citation>
    <scope>NUCLEOTIDE SEQUENCE</scope>
    <source>
        <strain evidence="2">EP155</strain>
    </source>
</reference>
<evidence type="ECO:0000313" key="3">
    <source>
        <dbReference type="Proteomes" id="UP000803844"/>
    </source>
</evidence>
<gene>
    <name evidence="2" type="ORF">M406DRAFT_264227</name>
</gene>
<comment type="caution">
    <text evidence="2">The sequence shown here is derived from an EMBL/GenBank/DDBJ whole genome shotgun (WGS) entry which is preliminary data.</text>
</comment>